<evidence type="ECO:0000313" key="2">
    <source>
        <dbReference type="Proteomes" id="UP000684084"/>
    </source>
</evidence>
<gene>
    <name evidence="1" type="ORF">CHRIB12_LOCUS22401</name>
</gene>
<reference evidence="1" key="1">
    <citation type="submission" date="2020-05" db="EMBL/GenBank/DDBJ databases">
        <authorList>
            <person name="Rincon C."/>
            <person name="Sanders R I."/>
            <person name="Robbins C."/>
            <person name="Chaturvedi A."/>
        </authorList>
    </citation>
    <scope>NUCLEOTIDE SEQUENCE</scope>
    <source>
        <strain evidence="1">CHB12</strain>
    </source>
</reference>
<name>A0A915ZWC6_9GLOM</name>
<evidence type="ECO:0000313" key="1">
    <source>
        <dbReference type="EMBL" id="CAB5392408.1"/>
    </source>
</evidence>
<dbReference type="Proteomes" id="UP000684084">
    <property type="component" value="Unassembled WGS sequence"/>
</dbReference>
<sequence length="99" mass="11401">MTIIEQHTGDIEEINISPQEIVDLIIVDEVEVELLFFVERRTLGDQDEPYLHNKELGRRTLGNEPGLGCVLGRRTLENESGLGNIKTPDSWKRIRTWIM</sequence>
<proteinExistence type="predicted"/>
<dbReference type="OrthoDB" id="10559993at2759"/>
<dbReference type="VEuPathDB" id="FungiDB:RhiirFUN_006735"/>
<dbReference type="EMBL" id="CAGKOT010000076">
    <property type="protein sequence ID" value="CAB5392408.1"/>
    <property type="molecule type" value="Genomic_DNA"/>
</dbReference>
<accession>A0A915ZWC6</accession>
<protein>
    <submittedName>
        <fullName evidence="1">Uncharacterized protein</fullName>
    </submittedName>
</protein>
<organism evidence="1 2">
    <name type="scientific">Rhizophagus irregularis</name>
    <dbReference type="NCBI Taxonomy" id="588596"/>
    <lineage>
        <taxon>Eukaryota</taxon>
        <taxon>Fungi</taxon>
        <taxon>Fungi incertae sedis</taxon>
        <taxon>Mucoromycota</taxon>
        <taxon>Glomeromycotina</taxon>
        <taxon>Glomeromycetes</taxon>
        <taxon>Glomerales</taxon>
        <taxon>Glomeraceae</taxon>
        <taxon>Rhizophagus</taxon>
    </lineage>
</organism>
<dbReference type="AlphaFoldDB" id="A0A915ZWC6"/>
<comment type="caution">
    <text evidence="1">The sequence shown here is derived from an EMBL/GenBank/DDBJ whole genome shotgun (WGS) entry which is preliminary data.</text>
</comment>